<evidence type="ECO:0000313" key="2">
    <source>
        <dbReference type="Proteomes" id="UP001431783"/>
    </source>
</evidence>
<accession>A0AAW1TM47</accession>
<organism evidence="1 2">
    <name type="scientific">Henosepilachna vigintioctopunctata</name>
    <dbReference type="NCBI Taxonomy" id="420089"/>
    <lineage>
        <taxon>Eukaryota</taxon>
        <taxon>Metazoa</taxon>
        <taxon>Ecdysozoa</taxon>
        <taxon>Arthropoda</taxon>
        <taxon>Hexapoda</taxon>
        <taxon>Insecta</taxon>
        <taxon>Pterygota</taxon>
        <taxon>Neoptera</taxon>
        <taxon>Endopterygota</taxon>
        <taxon>Coleoptera</taxon>
        <taxon>Polyphaga</taxon>
        <taxon>Cucujiformia</taxon>
        <taxon>Coccinelloidea</taxon>
        <taxon>Coccinellidae</taxon>
        <taxon>Epilachninae</taxon>
        <taxon>Epilachnini</taxon>
        <taxon>Henosepilachna</taxon>
    </lineage>
</organism>
<proteinExistence type="predicted"/>
<gene>
    <name evidence="1" type="ORF">WA026_011553</name>
</gene>
<name>A0AAW1TM47_9CUCU</name>
<evidence type="ECO:0000313" key="1">
    <source>
        <dbReference type="EMBL" id="KAK9871283.1"/>
    </source>
</evidence>
<dbReference type="Proteomes" id="UP001431783">
    <property type="component" value="Unassembled WGS sequence"/>
</dbReference>
<protein>
    <submittedName>
        <fullName evidence="1">Uncharacterized protein</fullName>
    </submittedName>
</protein>
<reference evidence="1 2" key="1">
    <citation type="submission" date="2023-03" db="EMBL/GenBank/DDBJ databases">
        <title>Genome insight into feeding habits of ladybird beetles.</title>
        <authorList>
            <person name="Li H.-S."/>
            <person name="Huang Y.-H."/>
            <person name="Pang H."/>
        </authorList>
    </citation>
    <scope>NUCLEOTIDE SEQUENCE [LARGE SCALE GENOMIC DNA]</scope>
    <source>
        <strain evidence="1">SYSU_2023b</strain>
        <tissue evidence="1">Whole body</tissue>
    </source>
</reference>
<keyword evidence="2" id="KW-1185">Reference proteome</keyword>
<dbReference type="EMBL" id="JARQZJ010000005">
    <property type="protein sequence ID" value="KAK9871283.1"/>
    <property type="molecule type" value="Genomic_DNA"/>
</dbReference>
<comment type="caution">
    <text evidence="1">The sequence shown here is derived from an EMBL/GenBank/DDBJ whole genome shotgun (WGS) entry which is preliminary data.</text>
</comment>
<sequence length="128" mass="14289">MVRGSTSSTIPGGRVHRVRAPVKNCSRPCLGIDPGMTSTFPGSHWRSGGVCSLFTPRDSEQRGRVCRNLLEMPQRNENVTDNSYKIDEKRTVLTILPNIKLDGVIFSRISCSFKPVVDNNDLFHENSK</sequence>
<dbReference type="AlphaFoldDB" id="A0AAW1TM47"/>